<keyword evidence="3" id="KW-1185">Reference proteome</keyword>
<dbReference type="InterPro" id="IPR047640">
    <property type="entry name" value="RpiR-like"/>
</dbReference>
<protein>
    <submittedName>
        <fullName evidence="2">RpiR family transcriptional regulator</fullName>
    </submittedName>
</protein>
<dbReference type="GO" id="GO:0003700">
    <property type="term" value="F:DNA-binding transcription factor activity"/>
    <property type="evidence" value="ECO:0007669"/>
    <property type="project" value="InterPro"/>
</dbReference>
<dbReference type="OrthoDB" id="370421at2"/>
<dbReference type="Gene3D" id="3.40.50.1820">
    <property type="entry name" value="alpha/beta hydrolase"/>
    <property type="match status" value="1"/>
</dbReference>
<dbReference type="Pfam" id="PF12697">
    <property type="entry name" value="Abhydrolase_6"/>
    <property type="match status" value="1"/>
</dbReference>
<dbReference type="RefSeq" id="WP_130444696.1">
    <property type="nucleotide sequence ID" value="NZ_SHKR01000012.1"/>
</dbReference>
<dbReference type="PANTHER" id="PTHR30514:SF1">
    <property type="entry name" value="HTH-TYPE TRANSCRIPTIONAL REGULATOR HEXR-RELATED"/>
    <property type="match status" value="1"/>
</dbReference>
<dbReference type="InterPro" id="IPR000073">
    <property type="entry name" value="AB_hydrolase_1"/>
</dbReference>
<evidence type="ECO:0000313" key="3">
    <source>
        <dbReference type="Proteomes" id="UP000292027"/>
    </source>
</evidence>
<accession>A0A4Q7X167</accession>
<dbReference type="EMBL" id="SHKR01000012">
    <property type="protein sequence ID" value="RZU15829.1"/>
    <property type="molecule type" value="Genomic_DNA"/>
</dbReference>
<sequence>MSLLRQAPLRGTRSAALQRIRAALPTLTPAEQRVAERILANPGEAIALSIGEMAQACGVAQPTVSRFARSVGFDGYPAVRLDIAHDFANDSEPAATGHRSDPAAQIALDAAIPAVATALRTAAAVEIWTTPDLAFAGELLETSLRELSVPASTSAIPSHWPRRAAGLPPQSAVLLLSSDAEHIAWSQAPAAARAAGATLISVTQRSTRTQNRQVDILLTIPETDTVEGAALAAVEAVTAAVREASLFAGPPGPASPWRGWPNQREVMIPTPGDPLPVVVLQQADESPDRGVCIFFNGMGTTKEEALPGGNGDRIAPSIVAGLLNCGYHVVVVDNPAHGVRKRVWEDTTELLTADFARDQPVLLGQSRELATALVDGVLALGLTADAGRIAVVGQSWGGLQSILSMCGDQRIACGVMIMPVCDASNLGSFQGLADEPGAAAGRVGPDEVAILAPRPVLLVSGADDEIATDADAAAFARDLAGAYSRRKAKTKLQHVTLEGVGHVFDARQVDHAAHWLATHLPA</sequence>
<dbReference type="PROSITE" id="PS51071">
    <property type="entry name" value="HTH_RPIR"/>
    <property type="match status" value="1"/>
</dbReference>
<dbReference type="InterPro" id="IPR009057">
    <property type="entry name" value="Homeodomain-like_sf"/>
</dbReference>
<feature type="domain" description="HTH rpiR-type" evidence="1">
    <location>
        <begin position="14"/>
        <end position="90"/>
    </location>
</feature>
<dbReference type="Pfam" id="PF01418">
    <property type="entry name" value="HTH_6"/>
    <property type="match status" value="1"/>
</dbReference>
<dbReference type="InterPro" id="IPR000281">
    <property type="entry name" value="HTH_RpiR"/>
</dbReference>
<dbReference type="InterPro" id="IPR029058">
    <property type="entry name" value="AB_hydrolase_fold"/>
</dbReference>
<dbReference type="GO" id="GO:0003677">
    <property type="term" value="F:DNA binding"/>
    <property type="evidence" value="ECO:0007669"/>
    <property type="project" value="InterPro"/>
</dbReference>
<dbReference type="SUPFAM" id="SSF46689">
    <property type="entry name" value="Homeodomain-like"/>
    <property type="match status" value="1"/>
</dbReference>
<dbReference type="Gene3D" id="1.10.10.10">
    <property type="entry name" value="Winged helix-like DNA-binding domain superfamily/Winged helix DNA-binding domain"/>
    <property type="match status" value="1"/>
</dbReference>
<evidence type="ECO:0000313" key="2">
    <source>
        <dbReference type="EMBL" id="RZU15829.1"/>
    </source>
</evidence>
<proteinExistence type="predicted"/>
<evidence type="ECO:0000259" key="1">
    <source>
        <dbReference type="PROSITE" id="PS51071"/>
    </source>
</evidence>
<dbReference type="PANTHER" id="PTHR30514">
    <property type="entry name" value="GLUCOKINASE"/>
    <property type="match status" value="1"/>
</dbReference>
<dbReference type="SUPFAM" id="SSF53474">
    <property type="entry name" value="alpha/beta-Hydrolases"/>
    <property type="match status" value="1"/>
</dbReference>
<reference evidence="2 3" key="1">
    <citation type="journal article" date="2015" name="Stand. Genomic Sci.">
        <title>Genomic Encyclopedia of Bacterial and Archaeal Type Strains, Phase III: the genomes of soil and plant-associated and newly described type strains.</title>
        <authorList>
            <person name="Whitman W.B."/>
            <person name="Woyke T."/>
            <person name="Klenk H.P."/>
            <person name="Zhou Y."/>
            <person name="Lilburn T.G."/>
            <person name="Beck B.J."/>
            <person name="De Vos P."/>
            <person name="Vandamme P."/>
            <person name="Eisen J.A."/>
            <person name="Garrity G."/>
            <person name="Hugenholtz P."/>
            <person name="Kyrpides N.C."/>
        </authorList>
    </citation>
    <scope>NUCLEOTIDE SEQUENCE [LARGE SCALE GENOMIC DNA]</scope>
    <source>
        <strain evidence="2 3">VKM Ac-2540</strain>
    </source>
</reference>
<dbReference type="GO" id="GO:0097367">
    <property type="term" value="F:carbohydrate derivative binding"/>
    <property type="evidence" value="ECO:0007669"/>
    <property type="project" value="InterPro"/>
</dbReference>
<dbReference type="InterPro" id="IPR036388">
    <property type="entry name" value="WH-like_DNA-bd_sf"/>
</dbReference>
<dbReference type="AlphaFoldDB" id="A0A4Q7X167"/>
<comment type="caution">
    <text evidence="2">The sequence shown here is derived from an EMBL/GenBank/DDBJ whole genome shotgun (WGS) entry which is preliminary data.</text>
</comment>
<name>A0A4Q7X167_9ACTN</name>
<organism evidence="2 3">
    <name type="scientific">Kribbella rubisoli</name>
    <dbReference type="NCBI Taxonomy" id="3075929"/>
    <lineage>
        <taxon>Bacteria</taxon>
        <taxon>Bacillati</taxon>
        <taxon>Actinomycetota</taxon>
        <taxon>Actinomycetes</taxon>
        <taxon>Propionibacteriales</taxon>
        <taxon>Kribbellaceae</taxon>
        <taxon>Kribbella</taxon>
    </lineage>
</organism>
<gene>
    <name evidence="2" type="ORF">EV645_3367</name>
</gene>
<dbReference type="Proteomes" id="UP000292027">
    <property type="component" value="Unassembled WGS sequence"/>
</dbReference>